<proteinExistence type="predicted"/>
<gene>
    <name evidence="1" type="ORF">AG0111_0g5402</name>
</gene>
<accession>A0ACB6FQG5</accession>
<dbReference type="Proteomes" id="UP000293547">
    <property type="component" value="Unassembled WGS sequence"/>
</dbReference>
<dbReference type="EMBL" id="PDWZ02000004">
    <property type="protein sequence ID" value="KAB2106654.1"/>
    <property type="molecule type" value="Genomic_DNA"/>
</dbReference>
<name>A0ACB6FQG5_9PLEO</name>
<keyword evidence="2" id="KW-1185">Reference proteome</keyword>
<protein>
    <submittedName>
        <fullName evidence="1">Uncharacterized protein</fullName>
    </submittedName>
</protein>
<comment type="caution">
    <text evidence="1">The sequence shown here is derived from an EMBL/GenBank/DDBJ whole genome shotgun (WGS) entry which is preliminary data.</text>
</comment>
<organism evidence="1 2">
    <name type="scientific">Alternaria gaisen</name>
    <dbReference type="NCBI Taxonomy" id="167740"/>
    <lineage>
        <taxon>Eukaryota</taxon>
        <taxon>Fungi</taxon>
        <taxon>Dikarya</taxon>
        <taxon>Ascomycota</taxon>
        <taxon>Pezizomycotina</taxon>
        <taxon>Dothideomycetes</taxon>
        <taxon>Pleosporomycetidae</taxon>
        <taxon>Pleosporales</taxon>
        <taxon>Pleosporineae</taxon>
        <taxon>Pleosporaceae</taxon>
        <taxon>Alternaria</taxon>
        <taxon>Alternaria sect. Alternaria</taxon>
    </lineage>
</organism>
<evidence type="ECO:0000313" key="2">
    <source>
        <dbReference type="Proteomes" id="UP000293547"/>
    </source>
</evidence>
<sequence length="378" mass="42003">MIPEILIDKVLDKARETASHSWEYGTVFEAILEYRSPQFTVFHDPFPGGEIPVLRVEDVEALQYVKPFIRTDSQRLCEGNGSSSDPTSLCIPALLLSRSATLPVPDNLYLSAVSRQLHDLLSTTPRFSNDAVSHRDAYPSLWADFIYMVPPALAYNGTFTADIDMVKESVRQCELYREVLGTRKGYWQHIANDTGVRNVKSDDSAWCTSNAWAAAGMARVLATLRKSQYVSETEDEQNVLLQMTKGILDGAMEADTDTMGLLRNYLDDETWFAEVAGTALLAATVFRMAVLEPDFFGKRYTDWAITKLEAVSRNIDEETGITAPVVNSLNEGQRTPLEGINPEGQAFVVLLYAAWRDWSIVTGAAPKLAVPSESLCIQ</sequence>
<reference evidence="1 2" key="1">
    <citation type="journal article" date="2019" name="bioRxiv">
        <title>Genomics, evolutionary history and diagnostics of the Alternaria alternata species group including apple and Asian pear pathotypes.</title>
        <authorList>
            <person name="Armitage A.D."/>
            <person name="Cockerton H.M."/>
            <person name="Sreenivasaprasad S."/>
            <person name="Woodhall J.W."/>
            <person name="Lane C.R."/>
            <person name="Harrison R.J."/>
            <person name="Clarkson J.P."/>
        </authorList>
    </citation>
    <scope>NUCLEOTIDE SEQUENCE [LARGE SCALE GENOMIC DNA]</scope>
    <source>
        <strain evidence="1 2">FERA 650</strain>
    </source>
</reference>
<evidence type="ECO:0000313" key="1">
    <source>
        <dbReference type="EMBL" id="KAB2106654.1"/>
    </source>
</evidence>